<gene>
    <name evidence="1" type="ORF">GCM10007935_10180</name>
</gene>
<dbReference type="RefSeq" id="WP_284306935.1">
    <property type="nucleotide sequence ID" value="NZ_BSPB01000005.1"/>
</dbReference>
<keyword evidence="2" id="KW-1185">Reference proteome</keyword>
<name>A0ABQ6BZM0_9BURK</name>
<proteinExistence type="predicted"/>
<dbReference type="EMBL" id="BSPB01000005">
    <property type="protein sequence ID" value="GLS13588.1"/>
    <property type="molecule type" value="Genomic_DNA"/>
</dbReference>
<sequence>MKIFRCDAEGDTLYIEAETVQEARTQLHEKVGPIPDSLLSWSVVVTLPDGETLL</sequence>
<evidence type="ECO:0000313" key="1">
    <source>
        <dbReference type="EMBL" id="GLS13588.1"/>
    </source>
</evidence>
<protein>
    <submittedName>
        <fullName evidence="1">Uncharacterized protein</fullName>
    </submittedName>
</protein>
<evidence type="ECO:0000313" key="2">
    <source>
        <dbReference type="Proteomes" id="UP001156903"/>
    </source>
</evidence>
<comment type="caution">
    <text evidence="1">The sequence shown here is derived from an EMBL/GenBank/DDBJ whole genome shotgun (WGS) entry which is preliminary data.</text>
</comment>
<reference evidence="2" key="1">
    <citation type="journal article" date="2019" name="Int. J. Syst. Evol. Microbiol.">
        <title>The Global Catalogue of Microorganisms (GCM) 10K type strain sequencing project: providing services to taxonomists for standard genome sequencing and annotation.</title>
        <authorList>
            <consortium name="The Broad Institute Genomics Platform"/>
            <consortium name="The Broad Institute Genome Sequencing Center for Infectious Disease"/>
            <person name="Wu L."/>
            <person name="Ma J."/>
        </authorList>
    </citation>
    <scope>NUCLEOTIDE SEQUENCE [LARGE SCALE GENOMIC DNA]</scope>
    <source>
        <strain evidence="2">NBRC 109341</strain>
    </source>
</reference>
<dbReference type="Proteomes" id="UP001156903">
    <property type="component" value="Unassembled WGS sequence"/>
</dbReference>
<organism evidence="1 2">
    <name type="scientific">Hydrogenophaga electricum</name>
    <dbReference type="NCBI Taxonomy" id="1230953"/>
    <lineage>
        <taxon>Bacteria</taxon>
        <taxon>Pseudomonadati</taxon>
        <taxon>Pseudomonadota</taxon>
        <taxon>Betaproteobacteria</taxon>
        <taxon>Burkholderiales</taxon>
        <taxon>Comamonadaceae</taxon>
        <taxon>Hydrogenophaga</taxon>
    </lineage>
</organism>
<accession>A0ABQ6BZM0</accession>